<dbReference type="EMBL" id="CAADHY010000018">
    <property type="protein sequence ID" value="VFR25178.1"/>
    <property type="molecule type" value="Genomic_DNA"/>
</dbReference>
<dbReference type="InterPro" id="IPR013974">
    <property type="entry name" value="SAF"/>
</dbReference>
<dbReference type="SMART" id="SM00858">
    <property type="entry name" value="SAF"/>
    <property type="match status" value="1"/>
</dbReference>
<proteinExistence type="predicted"/>
<accession>A0A484PGN0</accession>
<protein>
    <submittedName>
        <fullName evidence="2">Flp pilus assembly protein RcpC/CpaB</fullName>
    </submittedName>
</protein>
<name>A0A484PGN0_9ZZZZ</name>
<dbReference type="Pfam" id="PF08666">
    <property type="entry name" value="SAF"/>
    <property type="match status" value="1"/>
</dbReference>
<dbReference type="Pfam" id="PF16976">
    <property type="entry name" value="RcpC"/>
    <property type="match status" value="1"/>
</dbReference>
<gene>
    <name evidence="2" type="ORF">AMP9_1888</name>
</gene>
<evidence type="ECO:0000313" key="2">
    <source>
        <dbReference type="EMBL" id="VFR25178.1"/>
    </source>
</evidence>
<feature type="domain" description="SAF" evidence="1">
    <location>
        <begin position="52"/>
        <end position="116"/>
    </location>
</feature>
<dbReference type="InterPro" id="IPR017592">
    <property type="entry name" value="Pilus_assmbl_Flp-typ_CpaB"/>
</dbReference>
<sequence>MMRWPVPALRHARSAVLLLLAIAAAGVAAWAARTHIQGAVAQIEAQNRREWVARIVADQDLMPGLRLDASHLALRDFPADAVPAAALPAQALGALEGRTLAHGVPGGDAVLWAHLADETPNALSGMLAPGRRALTLTRDDLRLPGGLLAPGDALDIYVAFDHDDRRVTMPLLQAARVLAVGEWLLSDMPGPGSESGTLTLDLSPDDAVRVLAARQEGELTALLRHARDAAPAAAGAPGGLARVLGMPRPPAPPPVPVVIYGDAMGALDAALPLADWPGEMPSSGTGRP</sequence>
<dbReference type="AlphaFoldDB" id="A0A484PGN0"/>
<organism evidence="2">
    <name type="scientific">plant metagenome</name>
    <dbReference type="NCBI Taxonomy" id="1297885"/>
    <lineage>
        <taxon>unclassified sequences</taxon>
        <taxon>metagenomes</taxon>
        <taxon>organismal metagenomes</taxon>
    </lineage>
</organism>
<reference evidence="2" key="1">
    <citation type="submission" date="2019-03" db="EMBL/GenBank/DDBJ databases">
        <authorList>
            <person name="Danneels B."/>
        </authorList>
    </citation>
    <scope>NUCLEOTIDE SEQUENCE</scope>
</reference>
<dbReference type="NCBIfam" id="TIGR03177">
    <property type="entry name" value="pilus_cpaB"/>
    <property type="match status" value="1"/>
</dbReference>
<dbReference type="InterPro" id="IPR031571">
    <property type="entry name" value="RcpC_dom"/>
</dbReference>
<evidence type="ECO:0000259" key="1">
    <source>
        <dbReference type="SMART" id="SM00858"/>
    </source>
</evidence>